<evidence type="ECO:0000313" key="7">
    <source>
        <dbReference type="Proteomes" id="UP000295106"/>
    </source>
</evidence>
<dbReference type="AlphaFoldDB" id="A0A4R2MHC2"/>
<name>A0A4R2MHC2_RUBGE</name>
<dbReference type="SMART" id="SM00822">
    <property type="entry name" value="PKS_KR"/>
    <property type="match status" value="1"/>
</dbReference>
<protein>
    <submittedName>
        <fullName evidence="6">NAD(P)-dependent dehydrogenase (Short-subunit alcohol dehydrogenase family)</fullName>
    </submittedName>
</protein>
<accession>A0A4R2MHC2</accession>
<dbReference type="Proteomes" id="UP000295106">
    <property type="component" value="Unassembled WGS sequence"/>
</dbReference>
<dbReference type="InterPro" id="IPR057326">
    <property type="entry name" value="KR_dom"/>
</dbReference>
<dbReference type="GeneID" id="99686199"/>
<dbReference type="InterPro" id="IPR002347">
    <property type="entry name" value="SDR_fam"/>
</dbReference>
<evidence type="ECO:0000256" key="1">
    <source>
        <dbReference type="ARBA" id="ARBA00004496"/>
    </source>
</evidence>
<keyword evidence="3" id="KW-0521">NADP</keyword>
<dbReference type="Gene3D" id="3.40.50.720">
    <property type="entry name" value="NAD(P)-binding Rossmann-like Domain"/>
    <property type="match status" value="1"/>
</dbReference>
<reference evidence="6 7" key="1">
    <citation type="submission" date="2019-03" db="EMBL/GenBank/DDBJ databases">
        <title>Genomic Encyclopedia of Type Strains, Phase IV (KMG-IV): sequencing the most valuable type-strain genomes for metagenomic binning, comparative biology and taxonomic classification.</title>
        <authorList>
            <person name="Goeker M."/>
        </authorList>
    </citation>
    <scope>NUCLEOTIDE SEQUENCE [LARGE SCALE GENOMIC DNA]</scope>
    <source>
        <strain evidence="6 7">DSM 1709</strain>
    </source>
</reference>
<keyword evidence="4" id="KW-0560">Oxidoreductase</keyword>
<comment type="caution">
    <text evidence="6">The sequence shown here is derived from an EMBL/GenBank/DDBJ whole genome shotgun (WGS) entry which is preliminary data.</text>
</comment>
<dbReference type="SUPFAM" id="SSF51735">
    <property type="entry name" value="NAD(P)-binding Rossmann-fold domains"/>
    <property type="match status" value="1"/>
</dbReference>
<dbReference type="PANTHER" id="PTHR44085:SF2">
    <property type="entry name" value="SEPIAPTERIN REDUCTASE"/>
    <property type="match status" value="1"/>
</dbReference>
<comment type="subcellular location">
    <subcellularLocation>
        <location evidence="1">Cytoplasm</location>
    </subcellularLocation>
</comment>
<dbReference type="GO" id="GO:0006729">
    <property type="term" value="P:tetrahydrobiopterin biosynthetic process"/>
    <property type="evidence" value="ECO:0007669"/>
    <property type="project" value="TreeGrafter"/>
</dbReference>
<dbReference type="PANTHER" id="PTHR44085">
    <property type="entry name" value="SEPIAPTERIN REDUCTASE"/>
    <property type="match status" value="1"/>
</dbReference>
<dbReference type="OrthoDB" id="9794387at2"/>
<feature type="domain" description="Ketoreductase" evidence="5">
    <location>
        <begin position="8"/>
        <end position="190"/>
    </location>
</feature>
<dbReference type="InterPro" id="IPR051721">
    <property type="entry name" value="Biopterin_syn/organic_redct"/>
</dbReference>
<dbReference type="InterPro" id="IPR036291">
    <property type="entry name" value="NAD(P)-bd_dom_sf"/>
</dbReference>
<dbReference type="GO" id="GO:0005737">
    <property type="term" value="C:cytoplasm"/>
    <property type="evidence" value="ECO:0007669"/>
    <property type="project" value="UniProtKB-SubCell"/>
</dbReference>
<proteinExistence type="predicted"/>
<dbReference type="RefSeq" id="WP_132647732.1">
    <property type="nucleotide sequence ID" value="NZ_CP181386.1"/>
</dbReference>
<keyword evidence="2" id="KW-0963">Cytoplasm</keyword>
<dbReference type="PRINTS" id="PR00081">
    <property type="entry name" value="GDHRDH"/>
</dbReference>
<evidence type="ECO:0000313" key="6">
    <source>
        <dbReference type="EMBL" id="TCP02186.1"/>
    </source>
</evidence>
<dbReference type="GO" id="GO:0004757">
    <property type="term" value="F:sepiapterin reductase (NADP+) activity"/>
    <property type="evidence" value="ECO:0007669"/>
    <property type="project" value="TreeGrafter"/>
</dbReference>
<dbReference type="InterPro" id="IPR020904">
    <property type="entry name" value="Sc_DH/Rdtase_CS"/>
</dbReference>
<gene>
    <name evidence="6" type="ORF">EV684_107192</name>
</gene>
<evidence type="ECO:0000259" key="5">
    <source>
        <dbReference type="SMART" id="SM00822"/>
    </source>
</evidence>
<sequence length="249" mass="26172">MLEAMKTSLTLVTGGSRGLGLALVRQLLDRGDRVLTLARRAPPIEHPALIAWTVDLADPAPAASRLAAWLGAQDPGMLASVSLVNNAGVISELAPLGEVGAADLSHALRVGLEAPMLLASAFLRATASWQLPRKLMFVSSGLGRRAMAGSASYCAAKAGMDHLARAIALEEAARPNGARVVSLAPGVIDTDMQVQLRSADPVRFTDRGRFVGLHEGGMLDSPETAAAKLLRYLERPDFGQQPVADVRDA</sequence>
<dbReference type="Pfam" id="PF00106">
    <property type="entry name" value="adh_short"/>
    <property type="match status" value="1"/>
</dbReference>
<organism evidence="6 7">
    <name type="scientific">Rubrivivax gelatinosus</name>
    <name type="common">Rhodocyclus gelatinosus</name>
    <name type="synonym">Rhodopseudomonas gelatinosa</name>
    <dbReference type="NCBI Taxonomy" id="28068"/>
    <lineage>
        <taxon>Bacteria</taxon>
        <taxon>Pseudomonadati</taxon>
        <taxon>Pseudomonadota</taxon>
        <taxon>Betaproteobacteria</taxon>
        <taxon>Burkholderiales</taxon>
        <taxon>Sphaerotilaceae</taxon>
        <taxon>Rubrivivax</taxon>
    </lineage>
</organism>
<dbReference type="PROSITE" id="PS00061">
    <property type="entry name" value="ADH_SHORT"/>
    <property type="match status" value="1"/>
</dbReference>
<evidence type="ECO:0000256" key="4">
    <source>
        <dbReference type="ARBA" id="ARBA00023002"/>
    </source>
</evidence>
<dbReference type="EMBL" id="SLXD01000007">
    <property type="protein sequence ID" value="TCP02186.1"/>
    <property type="molecule type" value="Genomic_DNA"/>
</dbReference>
<evidence type="ECO:0000256" key="3">
    <source>
        <dbReference type="ARBA" id="ARBA00022857"/>
    </source>
</evidence>
<evidence type="ECO:0000256" key="2">
    <source>
        <dbReference type="ARBA" id="ARBA00022490"/>
    </source>
</evidence>